<reference evidence="3" key="1">
    <citation type="journal article" date="2023" name="Mol. Phylogenet. Evol.">
        <title>Genome-scale phylogeny and comparative genomics of the fungal order Sordariales.</title>
        <authorList>
            <person name="Hensen N."/>
            <person name="Bonometti L."/>
            <person name="Westerberg I."/>
            <person name="Brannstrom I.O."/>
            <person name="Guillou S."/>
            <person name="Cros-Aarteil S."/>
            <person name="Calhoun S."/>
            <person name="Haridas S."/>
            <person name="Kuo A."/>
            <person name="Mondo S."/>
            <person name="Pangilinan J."/>
            <person name="Riley R."/>
            <person name="LaButti K."/>
            <person name="Andreopoulos B."/>
            <person name="Lipzen A."/>
            <person name="Chen C."/>
            <person name="Yan M."/>
            <person name="Daum C."/>
            <person name="Ng V."/>
            <person name="Clum A."/>
            <person name="Steindorff A."/>
            <person name="Ohm R.A."/>
            <person name="Martin F."/>
            <person name="Silar P."/>
            <person name="Natvig D.O."/>
            <person name="Lalanne C."/>
            <person name="Gautier V."/>
            <person name="Ament-Velasquez S.L."/>
            <person name="Kruys A."/>
            <person name="Hutchinson M.I."/>
            <person name="Powell A.J."/>
            <person name="Barry K."/>
            <person name="Miller A.N."/>
            <person name="Grigoriev I.V."/>
            <person name="Debuchy R."/>
            <person name="Gladieux P."/>
            <person name="Hiltunen Thoren M."/>
            <person name="Johannesson H."/>
        </authorList>
    </citation>
    <scope>NUCLEOTIDE SEQUENCE</scope>
    <source>
        <strain evidence="3">CBS 532.94</strain>
    </source>
</reference>
<keyword evidence="4" id="KW-1185">Reference proteome</keyword>
<protein>
    <submittedName>
        <fullName evidence="3">Uncharacterized protein</fullName>
    </submittedName>
</protein>
<proteinExistence type="predicted"/>
<keyword evidence="2" id="KW-1133">Transmembrane helix</keyword>
<feature type="region of interest" description="Disordered" evidence="1">
    <location>
        <begin position="1"/>
        <end position="43"/>
    </location>
</feature>
<name>A0AAN7H943_9PEZI</name>
<evidence type="ECO:0000313" key="3">
    <source>
        <dbReference type="EMBL" id="KAK4235083.1"/>
    </source>
</evidence>
<feature type="transmembrane region" description="Helical" evidence="2">
    <location>
        <begin position="264"/>
        <end position="283"/>
    </location>
</feature>
<sequence length="326" mass="36281">MAAFQDIQTAEQESVPGVSSDTPENAPSRTIRLREPPPPLPIEKTTRRSLAANLEAGLFSRRVRVSRNYTSTTTTRHCARSTIHGTIQTSVEAVLPSGAGWEASTEASTTKKANHGFSDHDYIVVGMWEDDGQRVPKEVILPVPPSPPEHPSHGQLFKQIRKAEQNLRPWFKRVLSLKRVAGFGVYRCVPSDGYHIMDPVDNHTQRILNDLYRDYSSARRDSSAHGLDERWLTWVRQELNAGVKDPDAGEYALRLVLRWSAAKIVFWVVSPVVLSLVIAFWYMYKPRGPEADEVAVVQTAWTIASYIITAAALVVAGLGTVTQLGE</sequence>
<comment type="caution">
    <text evidence="3">The sequence shown here is derived from an EMBL/GenBank/DDBJ whole genome shotgun (WGS) entry which is preliminary data.</text>
</comment>
<organism evidence="3 4">
    <name type="scientific">Achaetomium macrosporum</name>
    <dbReference type="NCBI Taxonomy" id="79813"/>
    <lineage>
        <taxon>Eukaryota</taxon>
        <taxon>Fungi</taxon>
        <taxon>Dikarya</taxon>
        <taxon>Ascomycota</taxon>
        <taxon>Pezizomycotina</taxon>
        <taxon>Sordariomycetes</taxon>
        <taxon>Sordariomycetidae</taxon>
        <taxon>Sordariales</taxon>
        <taxon>Chaetomiaceae</taxon>
        <taxon>Achaetomium</taxon>
    </lineage>
</organism>
<feature type="transmembrane region" description="Helical" evidence="2">
    <location>
        <begin position="303"/>
        <end position="321"/>
    </location>
</feature>
<evidence type="ECO:0000256" key="2">
    <source>
        <dbReference type="SAM" id="Phobius"/>
    </source>
</evidence>
<accession>A0AAN7H943</accession>
<reference evidence="3" key="2">
    <citation type="submission" date="2023-05" db="EMBL/GenBank/DDBJ databases">
        <authorList>
            <consortium name="Lawrence Berkeley National Laboratory"/>
            <person name="Steindorff A."/>
            <person name="Hensen N."/>
            <person name="Bonometti L."/>
            <person name="Westerberg I."/>
            <person name="Brannstrom I.O."/>
            <person name="Guillou S."/>
            <person name="Cros-Aarteil S."/>
            <person name="Calhoun S."/>
            <person name="Haridas S."/>
            <person name="Kuo A."/>
            <person name="Mondo S."/>
            <person name="Pangilinan J."/>
            <person name="Riley R."/>
            <person name="Labutti K."/>
            <person name="Andreopoulos B."/>
            <person name="Lipzen A."/>
            <person name="Chen C."/>
            <person name="Yanf M."/>
            <person name="Daum C."/>
            <person name="Ng V."/>
            <person name="Clum A."/>
            <person name="Ohm R."/>
            <person name="Martin F."/>
            <person name="Silar P."/>
            <person name="Natvig D."/>
            <person name="Lalanne C."/>
            <person name="Gautier V."/>
            <person name="Ament-Velasquez S.L."/>
            <person name="Kruys A."/>
            <person name="Hutchinson M.I."/>
            <person name="Powell A.J."/>
            <person name="Barry K."/>
            <person name="Miller A.N."/>
            <person name="Grigoriev I.V."/>
            <person name="Debuchy R."/>
            <person name="Gladieux P."/>
            <person name="Thoren M.H."/>
            <person name="Johannesson H."/>
        </authorList>
    </citation>
    <scope>NUCLEOTIDE SEQUENCE</scope>
    <source>
        <strain evidence="3">CBS 532.94</strain>
    </source>
</reference>
<dbReference type="Proteomes" id="UP001303760">
    <property type="component" value="Unassembled WGS sequence"/>
</dbReference>
<evidence type="ECO:0000256" key="1">
    <source>
        <dbReference type="SAM" id="MobiDB-lite"/>
    </source>
</evidence>
<evidence type="ECO:0000313" key="4">
    <source>
        <dbReference type="Proteomes" id="UP001303760"/>
    </source>
</evidence>
<dbReference type="EMBL" id="MU860299">
    <property type="protein sequence ID" value="KAK4235083.1"/>
    <property type="molecule type" value="Genomic_DNA"/>
</dbReference>
<dbReference type="AlphaFoldDB" id="A0AAN7H943"/>
<keyword evidence="2" id="KW-0472">Membrane</keyword>
<gene>
    <name evidence="3" type="ORF">C8A03DRAFT_37090</name>
</gene>
<feature type="compositionally biased region" description="Polar residues" evidence="1">
    <location>
        <begin position="1"/>
        <end position="28"/>
    </location>
</feature>
<keyword evidence="2" id="KW-0812">Transmembrane</keyword>